<dbReference type="EMBL" id="AMQM01000149">
    <property type="status" value="NOT_ANNOTATED_CDS"/>
    <property type="molecule type" value="Genomic_DNA"/>
</dbReference>
<dbReference type="AlphaFoldDB" id="T1FPF3"/>
<name>T1FPF3_HELRO</name>
<evidence type="ECO:0000256" key="1">
    <source>
        <dbReference type="SAM" id="MobiDB-lite"/>
    </source>
</evidence>
<dbReference type="HOGENOM" id="CLU_627429_0_0_1"/>
<dbReference type="EnsemblMetazoa" id="HelroT187849">
    <property type="protein sequence ID" value="HelroP187849"/>
    <property type="gene ID" value="HelroG187849"/>
</dbReference>
<protein>
    <submittedName>
        <fullName evidence="2 3">Uncharacterized protein</fullName>
    </submittedName>
</protein>
<feature type="region of interest" description="Disordered" evidence="1">
    <location>
        <begin position="1"/>
        <end position="22"/>
    </location>
</feature>
<dbReference type="KEGG" id="hro:HELRODRAFT_187849"/>
<accession>T1FPF3</accession>
<keyword evidence="4" id="KW-1185">Reference proteome</keyword>
<reference evidence="4" key="1">
    <citation type="submission" date="2012-12" db="EMBL/GenBank/DDBJ databases">
        <authorList>
            <person name="Hellsten U."/>
            <person name="Grimwood J."/>
            <person name="Chapman J.A."/>
            <person name="Shapiro H."/>
            <person name="Aerts A."/>
            <person name="Otillar R.P."/>
            <person name="Terry A.Y."/>
            <person name="Boore J.L."/>
            <person name="Simakov O."/>
            <person name="Marletaz F."/>
            <person name="Cho S.-J."/>
            <person name="Edsinger-Gonzales E."/>
            <person name="Havlak P."/>
            <person name="Kuo D.-H."/>
            <person name="Larsson T."/>
            <person name="Lv J."/>
            <person name="Arendt D."/>
            <person name="Savage R."/>
            <person name="Osoegawa K."/>
            <person name="de Jong P."/>
            <person name="Lindberg D.R."/>
            <person name="Seaver E.C."/>
            <person name="Weisblat D.A."/>
            <person name="Putnam N.H."/>
            <person name="Grigoriev I.V."/>
            <person name="Rokhsar D.S."/>
        </authorList>
    </citation>
    <scope>NUCLEOTIDE SEQUENCE</scope>
</reference>
<evidence type="ECO:0000313" key="3">
    <source>
        <dbReference type="EnsemblMetazoa" id="HelroP187849"/>
    </source>
</evidence>
<organism evidence="3 4">
    <name type="scientific">Helobdella robusta</name>
    <name type="common">Californian leech</name>
    <dbReference type="NCBI Taxonomy" id="6412"/>
    <lineage>
        <taxon>Eukaryota</taxon>
        <taxon>Metazoa</taxon>
        <taxon>Spiralia</taxon>
        <taxon>Lophotrochozoa</taxon>
        <taxon>Annelida</taxon>
        <taxon>Clitellata</taxon>
        <taxon>Hirudinea</taxon>
        <taxon>Rhynchobdellida</taxon>
        <taxon>Glossiphoniidae</taxon>
        <taxon>Helobdella</taxon>
    </lineage>
</organism>
<evidence type="ECO:0000313" key="4">
    <source>
        <dbReference type="Proteomes" id="UP000015101"/>
    </source>
</evidence>
<feature type="region of interest" description="Disordered" evidence="1">
    <location>
        <begin position="409"/>
        <end position="437"/>
    </location>
</feature>
<evidence type="ECO:0000313" key="2">
    <source>
        <dbReference type="EMBL" id="ESO12364.1"/>
    </source>
</evidence>
<reference evidence="3" key="3">
    <citation type="submission" date="2015-06" db="UniProtKB">
        <authorList>
            <consortium name="EnsemblMetazoa"/>
        </authorList>
    </citation>
    <scope>IDENTIFICATION</scope>
</reference>
<dbReference type="RefSeq" id="XP_009009084.1">
    <property type="nucleotide sequence ID" value="XM_009010836.1"/>
</dbReference>
<dbReference type="InParanoid" id="T1FPF3"/>
<sequence>MADKKNFGKLTSNSKDGEASNEATLMISLDVKKHRRYSSSESDMSESIVSCYELGLADRLESSNDENDIDEETMFGVNDVESLTGAPEDELADFFMQELSSHDDTNADGHNIVSSFLRASDDEGSDGGRGDGFKNLLKAENTTCELGTEADNDKNVNNNARAREMPVSSEKACSSYDENDVKLVKNQSHDVTQKQSQLRLNANVETEEVLDRLQQQIENINCLASSHKPSEASNSQTSGSYKKTNTWLSNKHKQNQDYDFTCKSSKTGSSSALMKLVQYPMDALNDSNNSLYKLLSVKKCTGKGARDVDSYKIDKATLLNRNLPAKQNSLHVDLSDALLLDMTASAGTSVRPSFTNVPCQTLKSACSSSCLPTHSSFPHQRSKAESQIDTNYRYANDLNNYDNSAIITPHTSNENNAENCNNPNKNVAPDVYSENSE</sequence>
<dbReference type="GeneID" id="20210700"/>
<proteinExistence type="predicted"/>
<feature type="compositionally biased region" description="Low complexity" evidence="1">
    <location>
        <begin position="413"/>
        <end position="426"/>
    </location>
</feature>
<reference evidence="2 4" key="2">
    <citation type="journal article" date="2013" name="Nature">
        <title>Insights into bilaterian evolution from three spiralian genomes.</title>
        <authorList>
            <person name="Simakov O."/>
            <person name="Marletaz F."/>
            <person name="Cho S.J."/>
            <person name="Edsinger-Gonzales E."/>
            <person name="Havlak P."/>
            <person name="Hellsten U."/>
            <person name="Kuo D.H."/>
            <person name="Larsson T."/>
            <person name="Lv J."/>
            <person name="Arendt D."/>
            <person name="Savage R."/>
            <person name="Osoegawa K."/>
            <person name="de Jong P."/>
            <person name="Grimwood J."/>
            <person name="Chapman J.A."/>
            <person name="Shapiro H."/>
            <person name="Aerts A."/>
            <person name="Otillar R.P."/>
            <person name="Terry A.Y."/>
            <person name="Boore J.L."/>
            <person name="Grigoriev I.V."/>
            <person name="Lindberg D.R."/>
            <person name="Seaver E.C."/>
            <person name="Weisblat D.A."/>
            <person name="Putnam N.H."/>
            <person name="Rokhsar D.S."/>
        </authorList>
    </citation>
    <scope>NUCLEOTIDE SEQUENCE</scope>
</reference>
<dbReference type="Proteomes" id="UP000015101">
    <property type="component" value="Unassembled WGS sequence"/>
</dbReference>
<dbReference type="EMBL" id="KB095811">
    <property type="protein sequence ID" value="ESO12364.1"/>
    <property type="molecule type" value="Genomic_DNA"/>
</dbReference>
<gene>
    <name evidence="3" type="primary">20210700</name>
    <name evidence="2" type="ORF">HELRODRAFT_187849</name>
</gene>
<dbReference type="CTD" id="20210700"/>